<evidence type="ECO:0000256" key="3">
    <source>
        <dbReference type="ARBA" id="ARBA00022473"/>
    </source>
</evidence>
<dbReference type="PRINTS" id="PR01349">
    <property type="entry name" value="WNTPROTEIN"/>
</dbReference>
<dbReference type="GO" id="GO:0005615">
    <property type="term" value="C:extracellular space"/>
    <property type="evidence" value="ECO:0007669"/>
    <property type="project" value="TreeGrafter"/>
</dbReference>
<comment type="similarity">
    <text evidence="2 10">Belongs to the Wnt family.</text>
</comment>
<feature type="compositionally biased region" description="Low complexity" evidence="11">
    <location>
        <begin position="59"/>
        <end position="78"/>
    </location>
</feature>
<gene>
    <name evidence="13" type="ORF">RDWZM_010283</name>
</gene>
<dbReference type="SUPFAM" id="SSF47576">
    <property type="entry name" value="Calponin-homology domain, CH-domain"/>
    <property type="match status" value="1"/>
</dbReference>
<dbReference type="PANTHER" id="PTHR12027">
    <property type="entry name" value="WNT RELATED"/>
    <property type="match status" value="1"/>
</dbReference>
<dbReference type="Pfam" id="PF00110">
    <property type="entry name" value="wnt"/>
    <property type="match status" value="1"/>
</dbReference>
<evidence type="ECO:0000259" key="12">
    <source>
        <dbReference type="PROSITE" id="PS50021"/>
    </source>
</evidence>
<evidence type="ECO:0000256" key="2">
    <source>
        <dbReference type="ARBA" id="ARBA00005683"/>
    </source>
</evidence>
<keyword evidence="4" id="KW-0964">Secreted</keyword>
<dbReference type="GO" id="GO:0045165">
    <property type="term" value="P:cell fate commitment"/>
    <property type="evidence" value="ECO:0007669"/>
    <property type="project" value="TreeGrafter"/>
</dbReference>
<dbReference type="Pfam" id="PF00402">
    <property type="entry name" value="Calponin"/>
    <property type="match status" value="1"/>
</dbReference>
<dbReference type="InterPro" id="IPR018161">
    <property type="entry name" value="Wnt_CS"/>
</dbReference>
<organism evidence="13 14">
    <name type="scientific">Blomia tropicalis</name>
    <name type="common">Mite</name>
    <dbReference type="NCBI Taxonomy" id="40697"/>
    <lineage>
        <taxon>Eukaryota</taxon>
        <taxon>Metazoa</taxon>
        <taxon>Ecdysozoa</taxon>
        <taxon>Arthropoda</taxon>
        <taxon>Chelicerata</taxon>
        <taxon>Arachnida</taxon>
        <taxon>Acari</taxon>
        <taxon>Acariformes</taxon>
        <taxon>Sarcoptiformes</taxon>
        <taxon>Astigmata</taxon>
        <taxon>Glycyphagoidea</taxon>
        <taxon>Echimyopodidae</taxon>
        <taxon>Blomia</taxon>
    </lineage>
</organism>
<evidence type="ECO:0000313" key="14">
    <source>
        <dbReference type="Proteomes" id="UP001142055"/>
    </source>
</evidence>
<dbReference type="InterPro" id="IPR001715">
    <property type="entry name" value="CH_dom"/>
</dbReference>
<feature type="domain" description="Calponin-homology (CH)" evidence="12">
    <location>
        <begin position="472"/>
        <end position="582"/>
    </location>
</feature>
<evidence type="ECO:0000256" key="5">
    <source>
        <dbReference type="ARBA" id="ARBA00022530"/>
    </source>
</evidence>
<dbReference type="InterPro" id="IPR036872">
    <property type="entry name" value="CH_dom_sf"/>
</dbReference>
<feature type="compositionally biased region" description="Low complexity" evidence="11">
    <location>
        <begin position="87"/>
        <end position="113"/>
    </location>
</feature>
<dbReference type="CDD" id="cd19337">
    <property type="entry name" value="Wnt_Wnt5"/>
    <property type="match status" value="1"/>
</dbReference>
<keyword evidence="6 10" id="KW-0879">Wnt signaling pathway</keyword>
<evidence type="ECO:0000256" key="6">
    <source>
        <dbReference type="ARBA" id="ARBA00022687"/>
    </source>
</evidence>
<dbReference type="PROSITE" id="PS50021">
    <property type="entry name" value="CH"/>
    <property type="match status" value="1"/>
</dbReference>
<dbReference type="GO" id="GO:0030182">
    <property type="term" value="P:neuron differentiation"/>
    <property type="evidence" value="ECO:0007669"/>
    <property type="project" value="TreeGrafter"/>
</dbReference>
<evidence type="ECO:0000256" key="1">
    <source>
        <dbReference type="ARBA" id="ARBA00004498"/>
    </source>
</evidence>
<protein>
    <recommendedName>
        <fullName evidence="10">Protein Wnt</fullName>
    </recommendedName>
</protein>
<dbReference type="GO" id="GO:0005109">
    <property type="term" value="F:frizzled binding"/>
    <property type="evidence" value="ECO:0007669"/>
    <property type="project" value="TreeGrafter"/>
</dbReference>
<comment type="caution">
    <text evidence="13">The sequence shown here is derived from an EMBL/GenBank/DDBJ whole genome shotgun (WGS) entry which is preliminary data.</text>
</comment>
<accession>A0A9Q0RHJ7</accession>
<dbReference type="InterPro" id="IPR005817">
    <property type="entry name" value="Wnt"/>
</dbReference>
<keyword evidence="9" id="KW-0449">Lipoprotein</keyword>
<dbReference type="Proteomes" id="UP001142055">
    <property type="component" value="Chromosome 4"/>
</dbReference>
<evidence type="ECO:0000256" key="7">
    <source>
        <dbReference type="ARBA" id="ARBA00023157"/>
    </source>
</evidence>
<dbReference type="PROSITE" id="PS01052">
    <property type="entry name" value="CALPONIN_1"/>
    <property type="match status" value="1"/>
</dbReference>
<dbReference type="EMBL" id="JAPWDV010000004">
    <property type="protein sequence ID" value="KAJ6215783.1"/>
    <property type="molecule type" value="Genomic_DNA"/>
</dbReference>
<dbReference type="FunFam" id="1.10.418.10:FF:000075">
    <property type="entry name" value="Transgelin"/>
    <property type="match status" value="1"/>
</dbReference>
<evidence type="ECO:0000256" key="11">
    <source>
        <dbReference type="SAM" id="MobiDB-lite"/>
    </source>
</evidence>
<dbReference type="Gene3D" id="1.10.418.10">
    <property type="entry name" value="Calponin-like domain"/>
    <property type="match status" value="1"/>
</dbReference>
<dbReference type="GO" id="GO:0005125">
    <property type="term" value="F:cytokine activity"/>
    <property type="evidence" value="ECO:0007669"/>
    <property type="project" value="TreeGrafter"/>
</dbReference>
<dbReference type="PROSITE" id="PS00246">
    <property type="entry name" value="WNT1"/>
    <property type="match status" value="1"/>
</dbReference>
<evidence type="ECO:0000256" key="4">
    <source>
        <dbReference type="ARBA" id="ARBA00022525"/>
    </source>
</evidence>
<dbReference type="Pfam" id="PF00307">
    <property type="entry name" value="CH"/>
    <property type="match status" value="1"/>
</dbReference>
<reference evidence="13" key="1">
    <citation type="submission" date="2022-12" db="EMBL/GenBank/DDBJ databases">
        <title>Genome assemblies of Blomia tropicalis.</title>
        <authorList>
            <person name="Cui Y."/>
        </authorList>
    </citation>
    <scope>NUCLEOTIDE SEQUENCE</scope>
    <source>
        <tissue evidence="13">Adult mites</tissue>
    </source>
</reference>
<evidence type="ECO:0000256" key="8">
    <source>
        <dbReference type="ARBA" id="ARBA00023180"/>
    </source>
</evidence>
<evidence type="ECO:0000256" key="10">
    <source>
        <dbReference type="RuleBase" id="RU003500"/>
    </source>
</evidence>
<comment type="function">
    <text evidence="10">Ligand for members of the frizzled family of seven transmembrane receptors.</text>
</comment>
<evidence type="ECO:0000256" key="9">
    <source>
        <dbReference type="ARBA" id="ARBA00023288"/>
    </source>
</evidence>
<proteinExistence type="inferred from homology"/>
<keyword evidence="14" id="KW-1185">Reference proteome</keyword>
<dbReference type="InterPro" id="IPR043158">
    <property type="entry name" value="Wnt_C"/>
</dbReference>
<dbReference type="InterPro" id="IPR000557">
    <property type="entry name" value="Calponin_repeat"/>
</dbReference>
<dbReference type="PANTHER" id="PTHR12027:SF77">
    <property type="entry name" value="PROTEIN WNT-5"/>
    <property type="match status" value="1"/>
</dbReference>
<keyword evidence="3 10" id="KW-0217">Developmental protein</keyword>
<keyword evidence="7" id="KW-1015">Disulfide bond</keyword>
<comment type="subcellular location">
    <subcellularLocation>
        <location evidence="1 10">Secreted</location>
        <location evidence="1 10">Extracellular space</location>
        <location evidence="1 10">Extracellular matrix</location>
    </subcellularLocation>
</comment>
<dbReference type="PROSITE" id="PS51122">
    <property type="entry name" value="CALPONIN_2"/>
    <property type="match status" value="1"/>
</dbReference>
<evidence type="ECO:0000313" key="13">
    <source>
        <dbReference type="EMBL" id="KAJ6215783.1"/>
    </source>
</evidence>
<dbReference type="AlphaFoldDB" id="A0A9Q0RHJ7"/>
<sequence>MQSIGLINNELYPSDMRGYEMNGNQLEQAANNLVTPYLIGSGNNGGRNSIGGPSMFGQSGIPISGSNGSPSSSLSSNGIFDPSHLELNPSAALSSSSSSSLMNGSPNGSLSTKKSKKLSCSELKGLSKGQTQLCNLYQDHIPHIGRGARLGINECQYQFKNQRWNCSTVDDSSVFGHVLSIASRESAFAHSISAAGVVYAIARACRDGQLSHCGCSRDPRPKSLNREWVWGGCGDNIDYGYRFSKSFIDVREKEKNHAKGSRDFARKLMNLHNNEAGRRAVIRKTRATCKCHGVSGSCSLVTCWQQLLSFREVGDFLKDKYDGATEVRLSKRSKLQVRRYEQKRPTTEDLLYLDDSPNYCDFNNTTGTYGTYGRQCNRTSSGTDGCNLMCCGRGLIEIYIYLSFYQSIRYNTQKVTIKERCHCKFHWCCYVECKTCTRTTDFYLQLDMAEYRAEKHGIAAEAQAKIKSKYDADLSSQILEWISELTGDTLNTDGSEENFYQVLRTGALLCRLLNCIQDGTVKKFDAKTTMAFKCMDNINSFLLGLDSIGVPVEDRFQTVDLWEKANLYSVQVCLASLGRKAPKFGKKGFGPKEAEENKRNFTDEQLKQGETIINLQYGTNKGANQSGMSFGKSTRF</sequence>
<dbReference type="SMART" id="SM00033">
    <property type="entry name" value="CH"/>
    <property type="match status" value="1"/>
</dbReference>
<keyword evidence="8" id="KW-0325">Glycoprotein</keyword>
<name>A0A9Q0RHJ7_BLOTA</name>
<keyword evidence="5" id="KW-0272">Extracellular matrix</keyword>
<dbReference type="SMART" id="SM00097">
    <property type="entry name" value="WNT1"/>
    <property type="match status" value="1"/>
</dbReference>
<dbReference type="Gene3D" id="3.30.2460.20">
    <property type="match status" value="1"/>
</dbReference>
<dbReference type="GO" id="GO:0060070">
    <property type="term" value="P:canonical Wnt signaling pathway"/>
    <property type="evidence" value="ECO:0007669"/>
    <property type="project" value="TreeGrafter"/>
</dbReference>
<feature type="region of interest" description="Disordered" evidence="11">
    <location>
        <begin position="49"/>
        <end position="113"/>
    </location>
</feature>